<accession>A0ABM6IIS4</accession>
<name>A0ABM6IIS4_9RHOB</name>
<protein>
    <submittedName>
        <fullName evidence="1">Uncharacterized protein</fullName>
    </submittedName>
</protein>
<dbReference type="EMBL" id="CP019437">
    <property type="protein sequence ID" value="AQS48573.1"/>
    <property type="molecule type" value="Genomic_DNA"/>
</dbReference>
<organism evidence="1 2">
    <name type="scientific">Thioclava nitratireducens</name>
    <dbReference type="NCBI Taxonomy" id="1915078"/>
    <lineage>
        <taxon>Bacteria</taxon>
        <taxon>Pseudomonadati</taxon>
        <taxon>Pseudomonadota</taxon>
        <taxon>Alphaproteobacteria</taxon>
        <taxon>Rhodobacterales</taxon>
        <taxon>Paracoccaceae</taxon>
        <taxon>Thioclava</taxon>
    </lineage>
</organism>
<evidence type="ECO:0000313" key="1">
    <source>
        <dbReference type="EMBL" id="AQS48573.1"/>
    </source>
</evidence>
<keyword evidence="2" id="KW-1185">Reference proteome</keyword>
<sequence>MRLWMVRPKVVIKHLKVLDAQQRSGEHLAVLIGPESPSRDWLGETLSFKQVEETEGWMPLI</sequence>
<evidence type="ECO:0000313" key="2">
    <source>
        <dbReference type="Proteomes" id="UP000185622"/>
    </source>
</evidence>
<reference evidence="1 2" key="1">
    <citation type="submission" date="2017-01" db="EMBL/GenBank/DDBJ databases">
        <title>The complete genome sequence of a sulfur-oxidizing marine bacterium Thioclava sp. 25B10_4T.</title>
        <authorList>
            <person name="Liu Y."/>
            <person name="Lai Q."/>
            <person name="Shao Z."/>
        </authorList>
    </citation>
    <scope>NUCLEOTIDE SEQUENCE [LARGE SCALE GENOMIC DNA]</scope>
    <source>
        <strain evidence="1 2">25B10_4</strain>
    </source>
</reference>
<proteinExistence type="predicted"/>
<gene>
    <name evidence="1" type="ORF">BMG03_12800</name>
</gene>
<dbReference type="Proteomes" id="UP000185622">
    <property type="component" value="Chromosome"/>
</dbReference>